<reference evidence="3 4" key="1">
    <citation type="submission" date="2019-05" db="EMBL/GenBank/DDBJ databases">
        <title>Sporisorium graminicola CBS 10092 draft sequencing and annotation.</title>
        <authorList>
            <person name="Solano-Gonzalez S."/>
            <person name="Caddick M.X."/>
            <person name="Darby A."/>
        </authorList>
    </citation>
    <scope>NUCLEOTIDE SEQUENCE [LARGE SCALE GENOMIC DNA]</scope>
    <source>
        <strain evidence="3 4">CBS 10092</strain>
    </source>
</reference>
<evidence type="ECO:0000259" key="2">
    <source>
        <dbReference type="Pfam" id="PF07110"/>
    </source>
</evidence>
<dbReference type="Gene3D" id="3.30.70.100">
    <property type="match status" value="1"/>
</dbReference>
<dbReference type="InterPro" id="IPR011008">
    <property type="entry name" value="Dimeric_a/b-barrel"/>
</dbReference>
<comment type="caution">
    <text evidence="3">The sequence shown here is derived from an EMBL/GenBank/DDBJ whole genome shotgun (WGS) entry which is preliminary data.</text>
</comment>
<keyword evidence="4" id="KW-1185">Reference proteome</keyword>
<protein>
    <recommendedName>
        <fullName evidence="2">EthD domain-containing protein</fullName>
    </recommendedName>
</protein>
<dbReference type="GeneID" id="40728028"/>
<evidence type="ECO:0000313" key="3">
    <source>
        <dbReference type="EMBL" id="TKY86308.1"/>
    </source>
</evidence>
<dbReference type="OrthoDB" id="3183782at2759"/>
<dbReference type="Pfam" id="PF07110">
    <property type="entry name" value="EthD"/>
    <property type="match status" value="1"/>
</dbReference>
<dbReference type="SUPFAM" id="SSF54909">
    <property type="entry name" value="Dimeric alpha+beta barrel"/>
    <property type="match status" value="1"/>
</dbReference>
<dbReference type="InterPro" id="IPR009799">
    <property type="entry name" value="EthD_dom"/>
</dbReference>
<dbReference type="RefSeq" id="XP_029738293.1">
    <property type="nucleotide sequence ID" value="XM_029885727.1"/>
</dbReference>
<dbReference type="EMBL" id="SRRM01000018">
    <property type="protein sequence ID" value="TKY86308.1"/>
    <property type="molecule type" value="Genomic_DNA"/>
</dbReference>
<evidence type="ECO:0000313" key="4">
    <source>
        <dbReference type="Proteomes" id="UP000306050"/>
    </source>
</evidence>
<accession>A0A4U7KSR5</accession>
<name>A0A4U7KSR5_9BASI</name>
<organism evidence="3 4">
    <name type="scientific">Sporisorium graminicola</name>
    <dbReference type="NCBI Taxonomy" id="280036"/>
    <lineage>
        <taxon>Eukaryota</taxon>
        <taxon>Fungi</taxon>
        <taxon>Dikarya</taxon>
        <taxon>Basidiomycota</taxon>
        <taxon>Ustilaginomycotina</taxon>
        <taxon>Ustilaginomycetes</taxon>
        <taxon>Ustilaginales</taxon>
        <taxon>Ustilaginaceae</taxon>
        <taxon>Sporisorium</taxon>
    </lineage>
</organism>
<gene>
    <name evidence="3" type="ORF">EX895_005133</name>
</gene>
<dbReference type="Proteomes" id="UP000306050">
    <property type="component" value="Chromosome SGRAM_5"/>
</dbReference>
<dbReference type="GO" id="GO:0016491">
    <property type="term" value="F:oxidoreductase activity"/>
    <property type="evidence" value="ECO:0007669"/>
    <property type="project" value="InterPro"/>
</dbReference>
<dbReference type="KEGG" id="sgra:EX895_005133"/>
<sequence length="151" mass="16391">MSTSDSSRSMGRWANGVKVSVYLKKKDGMTNAQFSQHYAHVHAALAGPVLLRHSCISYAQLHCNSDTARSSIASLFGPDALNPRSAMQIMPFDACSSFVFASLVDARGFFSDPETTCVLAADSSNFTNPVVMQVAIGREFVVIQDEQAQHK</sequence>
<feature type="domain" description="EthD" evidence="2">
    <location>
        <begin position="26"/>
        <end position="128"/>
    </location>
</feature>
<evidence type="ECO:0000256" key="1">
    <source>
        <dbReference type="ARBA" id="ARBA00005986"/>
    </source>
</evidence>
<proteinExistence type="inferred from homology"/>
<dbReference type="AlphaFoldDB" id="A0A4U7KSR5"/>
<comment type="similarity">
    <text evidence="1">Belongs to the tpcK family.</text>
</comment>